<reference evidence="1" key="2">
    <citation type="submission" date="2015-07" db="EMBL/GenBank/DDBJ databases">
        <title>Plasmids, circular viruses and viroids from rat gut.</title>
        <authorList>
            <person name="Jorgensen T.J."/>
            <person name="Hansen M.A."/>
            <person name="Xu Z."/>
            <person name="Tabak M.A."/>
            <person name="Sorensen S.J."/>
            <person name="Hansen L.H."/>
        </authorList>
    </citation>
    <scope>NUCLEOTIDE SEQUENCE</scope>
    <source>
        <strain evidence="1">RGFK1578</strain>
    </source>
</reference>
<reference evidence="1" key="1">
    <citation type="submission" date="2015-06" db="EMBL/GenBank/DDBJ databases">
        <authorList>
            <person name="Joergensen T."/>
        </authorList>
    </citation>
    <scope>NUCLEOTIDE SEQUENCE</scope>
    <source>
        <strain evidence="1">RGFK1578</strain>
    </source>
</reference>
<dbReference type="EMBL" id="LN854106">
    <property type="protein sequence ID" value="CRY97482.1"/>
    <property type="molecule type" value="Genomic_DNA"/>
</dbReference>
<organism evidence="1">
    <name type="scientific">uncultured prokaryote</name>
    <dbReference type="NCBI Taxonomy" id="198431"/>
    <lineage>
        <taxon>unclassified sequences</taxon>
        <taxon>environmental samples</taxon>
    </lineage>
</organism>
<sequence>MREVLIRWTLAGGSSTVLNVLHYPDEPNIALQRESLGTFLTAMTPLLGKGTGWTIDTEGRQLDPATGILNGDWNDPTPYTGVAAGNATPAVANASSLLVRLKTSTITNGRRVQGRMFLPGFRNEYLLNGDVAPGLITVVNDALAAWAGLPAGPVVWSRPVDGRPGSDAAVASGSVWSEWAVQRRRRG</sequence>
<accession>A0A0H5QP03</accession>
<dbReference type="AlphaFoldDB" id="A0A0H5QP03"/>
<evidence type="ECO:0000313" key="1">
    <source>
        <dbReference type="EMBL" id="CRY97482.1"/>
    </source>
</evidence>
<proteinExistence type="predicted"/>
<name>A0A0H5QP03_9ZZZZ</name>
<protein>
    <submittedName>
        <fullName evidence="1">Uncharacterized protein</fullName>
    </submittedName>
</protein>